<dbReference type="AlphaFoldDB" id="A0A9J6FFC1"/>
<name>A0A9J6FFC1_HAELO</name>
<keyword evidence="3" id="KW-1185">Reference proteome</keyword>
<gene>
    <name evidence="2" type="ORF">HPB48_002902</name>
</gene>
<proteinExistence type="predicted"/>
<dbReference type="Proteomes" id="UP000821853">
    <property type="component" value="Chromosome 1"/>
</dbReference>
<dbReference type="EMBL" id="JABSTR010000001">
    <property type="protein sequence ID" value="KAH9361040.1"/>
    <property type="molecule type" value="Genomic_DNA"/>
</dbReference>
<sequence length="130" mass="14237">MGHVEVAGEEISPEECTAEAGWRVHTGAHQASPNGDEHGQSRRRRPGNSLQPRPRERKPLQLPALPREDIKIILRAREGLDVTKASSAGLRDGIFRVIGVAEQEAEGYLQQANAEKNLIVTSARSMEPAK</sequence>
<evidence type="ECO:0000313" key="3">
    <source>
        <dbReference type="Proteomes" id="UP000821853"/>
    </source>
</evidence>
<protein>
    <submittedName>
        <fullName evidence="2">Uncharacterized protein</fullName>
    </submittedName>
</protein>
<organism evidence="2 3">
    <name type="scientific">Haemaphysalis longicornis</name>
    <name type="common">Bush tick</name>
    <dbReference type="NCBI Taxonomy" id="44386"/>
    <lineage>
        <taxon>Eukaryota</taxon>
        <taxon>Metazoa</taxon>
        <taxon>Ecdysozoa</taxon>
        <taxon>Arthropoda</taxon>
        <taxon>Chelicerata</taxon>
        <taxon>Arachnida</taxon>
        <taxon>Acari</taxon>
        <taxon>Parasitiformes</taxon>
        <taxon>Ixodida</taxon>
        <taxon>Ixodoidea</taxon>
        <taxon>Ixodidae</taxon>
        <taxon>Haemaphysalinae</taxon>
        <taxon>Haemaphysalis</taxon>
    </lineage>
</organism>
<evidence type="ECO:0000313" key="2">
    <source>
        <dbReference type="EMBL" id="KAH9361040.1"/>
    </source>
</evidence>
<feature type="region of interest" description="Disordered" evidence="1">
    <location>
        <begin position="1"/>
        <end position="64"/>
    </location>
</feature>
<dbReference type="VEuPathDB" id="VectorBase:HLOH_050106"/>
<accession>A0A9J6FFC1</accession>
<reference evidence="2 3" key="1">
    <citation type="journal article" date="2020" name="Cell">
        <title>Large-Scale Comparative Analyses of Tick Genomes Elucidate Their Genetic Diversity and Vector Capacities.</title>
        <authorList>
            <consortium name="Tick Genome and Microbiome Consortium (TIGMIC)"/>
            <person name="Jia N."/>
            <person name="Wang J."/>
            <person name="Shi W."/>
            <person name="Du L."/>
            <person name="Sun Y."/>
            <person name="Zhan W."/>
            <person name="Jiang J.F."/>
            <person name="Wang Q."/>
            <person name="Zhang B."/>
            <person name="Ji P."/>
            <person name="Bell-Sakyi L."/>
            <person name="Cui X.M."/>
            <person name="Yuan T.T."/>
            <person name="Jiang B.G."/>
            <person name="Yang W.F."/>
            <person name="Lam T.T."/>
            <person name="Chang Q.C."/>
            <person name="Ding S.J."/>
            <person name="Wang X.J."/>
            <person name="Zhu J.G."/>
            <person name="Ruan X.D."/>
            <person name="Zhao L."/>
            <person name="Wei J.T."/>
            <person name="Ye R.Z."/>
            <person name="Que T.C."/>
            <person name="Du C.H."/>
            <person name="Zhou Y.H."/>
            <person name="Cheng J.X."/>
            <person name="Dai P.F."/>
            <person name="Guo W.B."/>
            <person name="Han X.H."/>
            <person name="Huang E.J."/>
            <person name="Li L.F."/>
            <person name="Wei W."/>
            <person name="Gao Y.C."/>
            <person name="Liu J.Z."/>
            <person name="Shao H.Z."/>
            <person name="Wang X."/>
            <person name="Wang C.C."/>
            <person name="Yang T.C."/>
            <person name="Huo Q.B."/>
            <person name="Li W."/>
            <person name="Chen H.Y."/>
            <person name="Chen S.E."/>
            <person name="Zhou L.G."/>
            <person name="Ni X.B."/>
            <person name="Tian J.H."/>
            <person name="Sheng Y."/>
            <person name="Liu T."/>
            <person name="Pan Y.S."/>
            <person name="Xia L.Y."/>
            <person name="Li J."/>
            <person name="Zhao F."/>
            <person name="Cao W.C."/>
        </authorList>
    </citation>
    <scope>NUCLEOTIDE SEQUENCE [LARGE SCALE GENOMIC DNA]</scope>
    <source>
        <strain evidence="2">HaeL-2018</strain>
    </source>
</reference>
<comment type="caution">
    <text evidence="2">The sequence shown here is derived from an EMBL/GenBank/DDBJ whole genome shotgun (WGS) entry which is preliminary data.</text>
</comment>
<evidence type="ECO:0000256" key="1">
    <source>
        <dbReference type="SAM" id="MobiDB-lite"/>
    </source>
</evidence>
<feature type="compositionally biased region" description="Acidic residues" evidence="1">
    <location>
        <begin position="7"/>
        <end position="17"/>
    </location>
</feature>